<comment type="caution">
    <text evidence="1">The sequence shown here is derived from an EMBL/GenBank/DDBJ whole genome shotgun (WGS) entry which is preliminary data.</text>
</comment>
<reference evidence="1" key="1">
    <citation type="submission" date="2020-11" db="EMBL/GenBank/DDBJ databases">
        <title>Adaptations for nitrogen fixation in a non-lichenized fungal sporocarp promotes dispersal by wood-feeding termites.</title>
        <authorList>
            <consortium name="DOE Joint Genome Institute"/>
            <person name="Koch R.A."/>
            <person name="Yoon G."/>
            <person name="Arayal U."/>
            <person name="Lail K."/>
            <person name="Amirebrahimi M."/>
            <person name="Labutti K."/>
            <person name="Lipzen A."/>
            <person name="Riley R."/>
            <person name="Barry K."/>
            <person name="Henrissat B."/>
            <person name="Grigoriev I.V."/>
            <person name="Herr J.R."/>
            <person name="Aime M.C."/>
        </authorList>
    </citation>
    <scope>NUCLEOTIDE SEQUENCE</scope>
    <source>
        <strain evidence="1">MCA 3950</strain>
    </source>
</reference>
<protein>
    <submittedName>
        <fullName evidence="1">Uncharacterized protein</fullName>
    </submittedName>
</protein>
<gene>
    <name evidence="1" type="ORF">BT62DRAFT_1050827</name>
</gene>
<organism evidence="1 2">
    <name type="scientific">Guyanagaster necrorhizus</name>
    <dbReference type="NCBI Taxonomy" id="856835"/>
    <lineage>
        <taxon>Eukaryota</taxon>
        <taxon>Fungi</taxon>
        <taxon>Dikarya</taxon>
        <taxon>Basidiomycota</taxon>
        <taxon>Agaricomycotina</taxon>
        <taxon>Agaricomycetes</taxon>
        <taxon>Agaricomycetidae</taxon>
        <taxon>Agaricales</taxon>
        <taxon>Marasmiineae</taxon>
        <taxon>Physalacriaceae</taxon>
        <taxon>Guyanagaster</taxon>
    </lineage>
</organism>
<sequence>MSQSLNTSKNFWININQEKEYYTVINSGQYNELLSPPQQNHVEGILADGKSPGGLGAAIVKGGNNGGQQVEMKGYGYMMLGRSKVLEDTLFCIGSNSKVHWSTNSEQLFSVLVTGLLIFNKILAPRVFWNTRTTDINLKQELRVPVMSARSTIVDLMSH</sequence>
<name>A0A9P7VG43_9AGAR</name>
<dbReference type="OrthoDB" id="5946976at2759"/>
<evidence type="ECO:0000313" key="2">
    <source>
        <dbReference type="Proteomes" id="UP000812287"/>
    </source>
</evidence>
<keyword evidence="2" id="KW-1185">Reference proteome</keyword>
<accession>A0A9P7VG43</accession>
<dbReference type="AlphaFoldDB" id="A0A9P7VG43"/>
<dbReference type="Proteomes" id="UP000812287">
    <property type="component" value="Unassembled WGS sequence"/>
</dbReference>
<evidence type="ECO:0000313" key="1">
    <source>
        <dbReference type="EMBL" id="KAG7440323.1"/>
    </source>
</evidence>
<dbReference type="GeneID" id="66100815"/>
<dbReference type="EMBL" id="MU250573">
    <property type="protein sequence ID" value="KAG7440323.1"/>
    <property type="molecule type" value="Genomic_DNA"/>
</dbReference>
<dbReference type="RefSeq" id="XP_043033823.1">
    <property type="nucleotide sequence ID" value="XM_043178524.1"/>
</dbReference>
<proteinExistence type="predicted"/>